<feature type="domain" description="SRR1-like" evidence="2">
    <location>
        <begin position="289"/>
        <end position="415"/>
    </location>
</feature>
<proteinExistence type="inferred from homology"/>
<dbReference type="EMBL" id="JAUCMV010000001">
    <property type="protein sequence ID" value="KAK0423721.1"/>
    <property type="molecule type" value="Genomic_DNA"/>
</dbReference>
<organism evidence="3 4">
    <name type="scientific">Steinernema hermaphroditum</name>
    <dbReference type="NCBI Taxonomy" id="289476"/>
    <lineage>
        <taxon>Eukaryota</taxon>
        <taxon>Metazoa</taxon>
        <taxon>Ecdysozoa</taxon>
        <taxon>Nematoda</taxon>
        <taxon>Chromadorea</taxon>
        <taxon>Rhabditida</taxon>
        <taxon>Tylenchina</taxon>
        <taxon>Panagrolaimomorpha</taxon>
        <taxon>Strongyloidoidea</taxon>
        <taxon>Steinernematidae</taxon>
        <taxon>Steinernema</taxon>
    </lineage>
</organism>
<keyword evidence="4" id="KW-1185">Reference proteome</keyword>
<dbReference type="Pfam" id="PF07985">
    <property type="entry name" value="SRR1"/>
    <property type="match status" value="1"/>
</dbReference>
<sequence length="435" mass="50596">MYEIEEIDAKLLWHLAMNFYELKRNDLCAALLKAARELEGKQDEPVEIPDDRNVLREAIKKIAVSVNDCPVGVLKVVCAIPRYEVEAYKDDYRVWELRVLKMLKERFNPRRCVFQANDISSAEVAFLNSEKIESMTHAEPINEESAPEEVDIFCMANARPLMIDELLRSRNPEYLKKTLVIRWGAFTWAREPGDALRLMLKANFDCPDEMLITSFYERWWWQVYKMNFPEELPELPEDNKDEKTYDILPFYVTSLIVLLTVDCIFQTPKITNIASKVFEETGYLAEVIEKLSKLLNDRSLRRICLIGLGNFAWLWETGRNAMYQLAMALSIRSHFGTPEITSQELTANLFEKYYMEQLGIEVLEPTDLSEPEEGLEDDEVALFCMHHCTADLYNSVLWANRNQIKKIIIFGNGLQWPSKQTVLRPCATATWPFED</sequence>
<evidence type="ECO:0000313" key="4">
    <source>
        <dbReference type="Proteomes" id="UP001175271"/>
    </source>
</evidence>
<comment type="similarity">
    <text evidence="1">Belongs to the SRR1 family.</text>
</comment>
<evidence type="ECO:0000256" key="1">
    <source>
        <dbReference type="ARBA" id="ARBA00009856"/>
    </source>
</evidence>
<evidence type="ECO:0000313" key="3">
    <source>
        <dbReference type="EMBL" id="KAK0423721.1"/>
    </source>
</evidence>
<protein>
    <recommendedName>
        <fullName evidence="2">SRR1-like domain-containing protein</fullName>
    </recommendedName>
</protein>
<accession>A0AA39M6S9</accession>
<dbReference type="Proteomes" id="UP001175271">
    <property type="component" value="Unassembled WGS sequence"/>
</dbReference>
<dbReference type="PANTHER" id="PTHR28626">
    <property type="entry name" value="SRR1-LIKE PROTEIN"/>
    <property type="match status" value="1"/>
</dbReference>
<name>A0AA39M6S9_9BILA</name>
<dbReference type="GO" id="GO:0005737">
    <property type="term" value="C:cytoplasm"/>
    <property type="evidence" value="ECO:0007669"/>
    <property type="project" value="TreeGrafter"/>
</dbReference>
<dbReference type="GO" id="GO:0005634">
    <property type="term" value="C:nucleus"/>
    <property type="evidence" value="ECO:0007669"/>
    <property type="project" value="TreeGrafter"/>
</dbReference>
<gene>
    <name evidence="3" type="ORF">QR680_008296</name>
</gene>
<reference evidence="3" key="1">
    <citation type="submission" date="2023-06" db="EMBL/GenBank/DDBJ databases">
        <title>Genomic analysis of the entomopathogenic nematode Steinernema hermaphroditum.</title>
        <authorList>
            <person name="Schwarz E.M."/>
            <person name="Heppert J.K."/>
            <person name="Baniya A."/>
            <person name="Schwartz H.T."/>
            <person name="Tan C.-H."/>
            <person name="Antoshechkin I."/>
            <person name="Sternberg P.W."/>
            <person name="Goodrich-Blair H."/>
            <person name="Dillman A.R."/>
        </authorList>
    </citation>
    <scope>NUCLEOTIDE SEQUENCE</scope>
    <source>
        <strain evidence="3">PS9179</strain>
        <tissue evidence="3">Whole animal</tissue>
    </source>
</reference>
<comment type="caution">
    <text evidence="3">The sequence shown here is derived from an EMBL/GenBank/DDBJ whole genome shotgun (WGS) entry which is preliminary data.</text>
</comment>
<dbReference type="InterPro" id="IPR040044">
    <property type="entry name" value="SRR1L"/>
</dbReference>
<dbReference type="AlphaFoldDB" id="A0AA39M6S9"/>
<evidence type="ECO:0000259" key="2">
    <source>
        <dbReference type="Pfam" id="PF07985"/>
    </source>
</evidence>
<dbReference type="PANTHER" id="PTHR28626:SF3">
    <property type="entry name" value="SRR1-LIKE PROTEIN"/>
    <property type="match status" value="1"/>
</dbReference>
<dbReference type="InterPro" id="IPR012942">
    <property type="entry name" value="SRR1-like"/>
</dbReference>